<evidence type="ECO:0000313" key="10">
    <source>
        <dbReference type="EMBL" id="OGY19187.1"/>
    </source>
</evidence>
<evidence type="ECO:0000259" key="9">
    <source>
        <dbReference type="Pfam" id="PF13231"/>
    </source>
</evidence>
<dbReference type="InterPro" id="IPR050297">
    <property type="entry name" value="LipidA_mod_glycosyltrf_83"/>
</dbReference>
<evidence type="ECO:0000256" key="3">
    <source>
        <dbReference type="ARBA" id="ARBA00022676"/>
    </source>
</evidence>
<feature type="transmembrane region" description="Helical" evidence="8">
    <location>
        <begin position="207"/>
        <end position="227"/>
    </location>
</feature>
<keyword evidence="4" id="KW-0808">Transferase</keyword>
<evidence type="ECO:0000256" key="1">
    <source>
        <dbReference type="ARBA" id="ARBA00004651"/>
    </source>
</evidence>
<comment type="caution">
    <text evidence="10">The sequence shown here is derived from an EMBL/GenBank/DDBJ whole genome shotgun (WGS) entry which is preliminary data.</text>
</comment>
<evidence type="ECO:0000256" key="4">
    <source>
        <dbReference type="ARBA" id="ARBA00022679"/>
    </source>
</evidence>
<protein>
    <recommendedName>
        <fullName evidence="9">Glycosyltransferase RgtA/B/C/D-like domain-containing protein</fullName>
    </recommendedName>
</protein>
<comment type="subcellular location">
    <subcellularLocation>
        <location evidence="1">Cell membrane</location>
        <topology evidence="1">Multi-pass membrane protein</topology>
    </subcellularLocation>
</comment>
<dbReference type="GO" id="GO:0016763">
    <property type="term" value="F:pentosyltransferase activity"/>
    <property type="evidence" value="ECO:0007669"/>
    <property type="project" value="TreeGrafter"/>
</dbReference>
<keyword evidence="5 8" id="KW-0812">Transmembrane</keyword>
<organism evidence="10 11">
    <name type="scientific">Candidatus Chisholmbacteria bacterium RIFCSPHIGHO2_01_FULL_48_12</name>
    <dbReference type="NCBI Taxonomy" id="1797589"/>
    <lineage>
        <taxon>Bacteria</taxon>
        <taxon>Candidatus Chisholmiibacteriota</taxon>
    </lineage>
</organism>
<dbReference type="Proteomes" id="UP000177324">
    <property type="component" value="Unassembled WGS sequence"/>
</dbReference>
<feature type="transmembrane region" description="Helical" evidence="8">
    <location>
        <begin position="348"/>
        <end position="365"/>
    </location>
</feature>
<gene>
    <name evidence="10" type="ORF">A2784_02570</name>
</gene>
<feature type="transmembrane region" description="Helical" evidence="8">
    <location>
        <begin position="55"/>
        <end position="76"/>
    </location>
</feature>
<feature type="domain" description="Glycosyltransferase RgtA/B/C/D-like" evidence="9">
    <location>
        <begin position="98"/>
        <end position="225"/>
    </location>
</feature>
<evidence type="ECO:0000256" key="6">
    <source>
        <dbReference type="ARBA" id="ARBA00022989"/>
    </source>
</evidence>
<proteinExistence type="predicted"/>
<dbReference type="InterPro" id="IPR038731">
    <property type="entry name" value="RgtA/B/C-like"/>
</dbReference>
<dbReference type="Pfam" id="PF13231">
    <property type="entry name" value="PMT_2"/>
    <property type="match status" value="1"/>
</dbReference>
<evidence type="ECO:0000256" key="5">
    <source>
        <dbReference type="ARBA" id="ARBA00022692"/>
    </source>
</evidence>
<keyword evidence="6 8" id="KW-1133">Transmembrane helix</keyword>
<evidence type="ECO:0000256" key="2">
    <source>
        <dbReference type="ARBA" id="ARBA00022475"/>
    </source>
</evidence>
<evidence type="ECO:0000256" key="8">
    <source>
        <dbReference type="SAM" id="Phobius"/>
    </source>
</evidence>
<feature type="transmembrane region" description="Helical" evidence="8">
    <location>
        <begin position="6"/>
        <end position="27"/>
    </location>
</feature>
<dbReference type="STRING" id="1797589.A2784_02570"/>
<keyword evidence="7 8" id="KW-0472">Membrane</keyword>
<dbReference type="GO" id="GO:0009103">
    <property type="term" value="P:lipopolysaccharide biosynthetic process"/>
    <property type="evidence" value="ECO:0007669"/>
    <property type="project" value="UniProtKB-ARBA"/>
</dbReference>
<feature type="transmembrane region" description="Helical" evidence="8">
    <location>
        <begin position="279"/>
        <end position="297"/>
    </location>
</feature>
<dbReference type="GO" id="GO:0005886">
    <property type="term" value="C:plasma membrane"/>
    <property type="evidence" value="ECO:0007669"/>
    <property type="project" value="UniProtKB-SubCell"/>
</dbReference>
<evidence type="ECO:0000256" key="7">
    <source>
        <dbReference type="ARBA" id="ARBA00023136"/>
    </source>
</evidence>
<dbReference type="EMBL" id="MHCH01000002">
    <property type="protein sequence ID" value="OGY19187.1"/>
    <property type="molecule type" value="Genomic_DNA"/>
</dbReference>
<keyword evidence="3" id="KW-0328">Glycosyltransferase</keyword>
<feature type="transmembrane region" description="Helical" evidence="8">
    <location>
        <begin position="303"/>
        <end position="319"/>
    </location>
</feature>
<feature type="transmembrane region" description="Helical" evidence="8">
    <location>
        <begin position="91"/>
        <end position="110"/>
    </location>
</feature>
<sequence length="483" mass="55306">MVAFKRWHWSLIFLTAILLIASFFRLYRVRDYLIFLGDEGRDALVWKRMIIDHKFTLLGPTASVGGFYLGPVYYYLTLPFAWGLKLDPVGPAYFVSTLGIATVYLVYLFGRRYLNKTIGLIAAFLYSFAPLIVRYSRSSWNPNPLPFFTLAGLMLVYEGVKQKKLWLSFLAGIGLGIAWQLHYLALILAPIYLAIVLVYRQNLKSTIYHLGSVFIGWIIGFLPFLAFEIRHAFPNTRTIFEFITRPYGAIHPQIADVFITSVKRTGFMFATVLMLPDTLWLRLLAMAATLTTIVWSLKRHKLLLIWCSVGMFGFAFYNTGIADYYFGFLFPVPFLMIAILLYRLCRHFGWPVFIAGLLFLSYHQLSKAFFWNKPNRQIDQTARIAGIVVAQAGGQPFNFALISSGNSDHAYRFFLEIENHRPLGLDEKITDQLLIVCEKPEPECKPLGNSLWEVAGFGRSEVNAQVTVDPGITIYRMIHYYGE</sequence>
<keyword evidence="2" id="KW-1003">Cell membrane</keyword>
<name>A0A1G1VVH7_9BACT</name>
<feature type="transmembrane region" description="Helical" evidence="8">
    <location>
        <begin position="167"/>
        <end position="195"/>
    </location>
</feature>
<dbReference type="PANTHER" id="PTHR33908">
    <property type="entry name" value="MANNOSYLTRANSFERASE YKCB-RELATED"/>
    <property type="match status" value="1"/>
</dbReference>
<feature type="transmembrane region" description="Helical" evidence="8">
    <location>
        <begin position="117"/>
        <end position="137"/>
    </location>
</feature>
<feature type="transmembrane region" description="Helical" evidence="8">
    <location>
        <begin position="324"/>
        <end position="342"/>
    </location>
</feature>
<dbReference type="PANTHER" id="PTHR33908:SF11">
    <property type="entry name" value="MEMBRANE PROTEIN"/>
    <property type="match status" value="1"/>
</dbReference>
<evidence type="ECO:0000313" key="11">
    <source>
        <dbReference type="Proteomes" id="UP000177324"/>
    </source>
</evidence>
<reference evidence="10 11" key="1">
    <citation type="journal article" date="2016" name="Nat. Commun.">
        <title>Thousands of microbial genomes shed light on interconnected biogeochemical processes in an aquifer system.</title>
        <authorList>
            <person name="Anantharaman K."/>
            <person name="Brown C.T."/>
            <person name="Hug L.A."/>
            <person name="Sharon I."/>
            <person name="Castelle C.J."/>
            <person name="Probst A.J."/>
            <person name="Thomas B.C."/>
            <person name="Singh A."/>
            <person name="Wilkins M.J."/>
            <person name="Karaoz U."/>
            <person name="Brodie E.L."/>
            <person name="Williams K.H."/>
            <person name="Hubbard S.S."/>
            <person name="Banfield J.F."/>
        </authorList>
    </citation>
    <scope>NUCLEOTIDE SEQUENCE [LARGE SCALE GENOMIC DNA]</scope>
</reference>
<accession>A0A1G1VVH7</accession>
<dbReference type="AlphaFoldDB" id="A0A1G1VVH7"/>